<feature type="transmembrane region" description="Helical" evidence="7">
    <location>
        <begin position="173"/>
        <end position="192"/>
    </location>
</feature>
<dbReference type="Pfam" id="PF00664">
    <property type="entry name" value="ABC_membrane"/>
    <property type="match status" value="1"/>
</dbReference>
<evidence type="ECO:0000256" key="5">
    <source>
        <dbReference type="ARBA" id="ARBA00022989"/>
    </source>
</evidence>
<evidence type="ECO:0000259" key="8">
    <source>
        <dbReference type="PROSITE" id="PS50893"/>
    </source>
</evidence>
<dbReference type="InterPro" id="IPR036640">
    <property type="entry name" value="ABC1_TM_sf"/>
</dbReference>
<dbReference type="EMBL" id="JAUSSU010000012">
    <property type="protein sequence ID" value="MDQ0115661.1"/>
    <property type="molecule type" value="Genomic_DNA"/>
</dbReference>
<feature type="transmembrane region" description="Helical" evidence="7">
    <location>
        <begin position="69"/>
        <end position="93"/>
    </location>
</feature>
<dbReference type="Proteomes" id="UP001229346">
    <property type="component" value="Unassembled WGS sequence"/>
</dbReference>
<evidence type="ECO:0000256" key="4">
    <source>
        <dbReference type="ARBA" id="ARBA00022840"/>
    </source>
</evidence>
<keyword evidence="2 7" id="KW-0812">Transmembrane</keyword>
<keyword evidence="3" id="KW-0547">Nucleotide-binding</keyword>
<evidence type="ECO:0000313" key="10">
    <source>
        <dbReference type="EMBL" id="MDQ0115661.1"/>
    </source>
</evidence>
<evidence type="ECO:0000256" key="7">
    <source>
        <dbReference type="SAM" id="Phobius"/>
    </source>
</evidence>
<dbReference type="InterPro" id="IPR017871">
    <property type="entry name" value="ABC_transporter-like_CS"/>
</dbReference>
<dbReference type="CDD" id="cd18551">
    <property type="entry name" value="ABC_6TM_LmrA_like"/>
    <property type="match status" value="1"/>
</dbReference>
<dbReference type="RefSeq" id="WP_307207499.1">
    <property type="nucleotide sequence ID" value="NZ_JAUSSU010000012.1"/>
</dbReference>
<sequence length="597" mass="65359">MKDREASRAGATEAAGMNVVQFFKLIMKHKPAAWLIAAAVLLGIGETALSLAIPLLTRDMVEELSASSLRAATIFVLGAVFLTQTAMSGFSVYTMSYIGQYVISGLRGEVWGRVLKLPIPFFDRNSSGETMSRVTNDTNVIKDFIVGHVISFLGGIISVVGGVILLLTIDWRLTLLMLVAVPAALLILWPLGSRMFKVSKAMQDETALFQGDLGRVLSDIRLVKASLAEPLEKRQGSFRIARLFQFGLQEAKIVSIVSPLMMSVMLLILVMLIGYGGVRVAQGSLSGGELVAIILYMFQIVMPFTQMASFFTQFQKAMGASGRLQELLDEHPEQYAHADTAEHHAYEASSAATKQPIEFVDVGFGYTPDRGLLQSLSLRIEPGQMTAFVGPSGTGKTTLFSLIERFYEPSSGFIKYGEHPIADMPLEAWRGRIAYVSQDSPMMAGTIRHNLTYGLDLTDEVRLREAIGQANLTSFLSSLPEGFETEVGERGVKLSGGQRQRLGIARAILRDPDILLLDEATAHLDSESERLVQEALQALMQGRTTLVIAHRLSTIRGADRIVVLEKGEVTGQGTHAELMESHELYNKLVQQQFVADI</sequence>
<dbReference type="Pfam" id="PF00005">
    <property type="entry name" value="ABC_tran"/>
    <property type="match status" value="1"/>
</dbReference>
<dbReference type="PROSITE" id="PS50893">
    <property type="entry name" value="ABC_TRANSPORTER_2"/>
    <property type="match status" value="1"/>
</dbReference>
<dbReference type="InterPro" id="IPR011527">
    <property type="entry name" value="ABC1_TM_dom"/>
</dbReference>
<dbReference type="GO" id="GO:0005524">
    <property type="term" value="F:ATP binding"/>
    <property type="evidence" value="ECO:0007669"/>
    <property type="project" value="UniProtKB-KW"/>
</dbReference>
<dbReference type="InterPro" id="IPR027417">
    <property type="entry name" value="P-loop_NTPase"/>
</dbReference>
<dbReference type="Gene3D" id="3.40.50.300">
    <property type="entry name" value="P-loop containing nucleotide triphosphate hydrolases"/>
    <property type="match status" value="1"/>
</dbReference>
<comment type="subcellular location">
    <subcellularLocation>
        <location evidence="1">Cell membrane</location>
        <topology evidence="1">Multi-pass membrane protein</topology>
    </subcellularLocation>
</comment>
<dbReference type="PANTHER" id="PTHR43394:SF1">
    <property type="entry name" value="ATP-BINDING CASSETTE SUB-FAMILY B MEMBER 10, MITOCHONDRIAL"/>
    <property type="match status" value="1"/>
</dbReference>
<dbReference type="Gene3D" id="1.20.1560.10">
    <property type="entry name" value="ABC transporter type 1, transmembrane domain"/>
    <property type="match status" value="1"/>
</dbReference>
<gene>
    <name evidence="10" type="ORF">J2T15_005128</name>
</gene>
<evidence type="ECO:0000256" key="2">
    <source>
        <dbReference type="ARBA" id="ARBA00022692"/>
    </source>
</evidence>
<keyword evidence="11" id="KW-1185">Reference proteome</keyword>
<dbReference type="SUPFAM" id="SSF90123">
    <property type="entry name" value="ABC transporter transmembrane region"/>
    <property type="match status" value="1"/>
</dbReference>
<dbReference type="PANTHER" id="PTHR43394">
    <property type="entry name" value="ATP-DEPENDENT PERMEASE MDL1, MITOCHONDRIAL"/>
    <property type="match status" value="1"/>
</dbReference>
<evidence type="ECO:0000313" key="11">
    <source>
        <dbReference type="Proteomes" id="UP001229346"/>
    </source>
</evidence>
<dbReference type="InterPro" id="IPR003593">
    <property type="entry name" value="AAA+_ATPase"/>
</dbReference>
<dbReference type="SUPFAM" id="SSF52540">
    <property type="entry name" value="P-loop containing nucleoside triphosphate hydrolases"/>
    <property type="match status" value="1"/>
</dbReference>
<name>A0ABT9U9I4_PAEHA</name>
<evidence type="ECO:0000256" key="1">
    <source>
        <dbReference type="ARBA" id="ARBA00004651"/>
    </source>
</evidence>
<dbReference type="PROSITE" id="PS00211">
    <property type="entry name" value="ABC_TRANSPORTER_1"/>
    <property type="match status" value="1"/>
</dbReference>
<feature type="transmembrane region" description="Helical" evidence="7">
    <location>
        <begin position="290"/>
        <end position="311"/>
    </location>
</feature>
<organism evidence="10 11">
    <name type="scientific">Paenibacillus harenae</name>
    <dbReference type="NCBI Taxonomy" id="306543"/>
    <lineage>
        <taxon>Bacteria</taxon>
        <taxon>Bacillati</taxon>
        <taxon>Bacillota</taxon>
        <taxon>Bacilli</taxon>
        <taxon>Bacillales</taxon>
        <taxon>Paenibacillaceae</taxon>
        <taxon>Paenibacillus</taxon>
    </lineage>
</organism>
<dbReference type="PROSITE" id="PS50929">
    <property type="entry name" value="ABC_TM1F"/>
    <property type="match status" value="1"/>
</dbReference>
<feature type="transmembrane region" description="Helical" evidence="7">
    <location>
        <begin position="32"/>
        <end position="57"/>
    </location>
</feature>
<evidence type="ECO:0000259" key="9">
    <source>
        <dbReference type="PROSITE" id="PS50929"/>
    </source>
</evidence>
<keyword evidence="5 7" id="KW-1133">Transmembrane helix</keyword>
<dbReference type="SMART" id="SM00382">
    <property type="entry name" value="AAA"/>
    <property type="match status" value="1"/>
</dbReference>
<dbReference type="InterPro" id="IPR039421">
    <property type="entry name" value="Type_1_exporter"/>
</dbReference>
<proteinExistence type="predicted"/>
<feature type="domain" description="ABC transporter" evidence="8">
    <location>
        <begin position="357"/>
        <end position="591"/>
    </location>
</feature>
<accession>A0ABT9U9I4</accession>
<keyword evidence="6 7" id="KW-0472">Membrane</keyword>
<protein>
    <submittedName>
        <fullName evidence="10">ATP-binding cassette subfamily B protein AbcA/BmrA</fullName>
    </submittedName>
</protein>
<evidence type="ECO:0000256" key="3">
    <source>
        <dbReference type="ARBA" id="ARBA00022741"/>
    </source>
</evidence>
<evidence type="ECO:0000256" key="6">
    <source>
        <dbReference type="ARBA" id="ARBA00023136"/>
    </source>
</evidence>
<feature type="transmembrane region" description="Helical" evidence="7">
    <location>
        <begin position="145"/>
        <end position="167"/>
    </location>
</feature>
<reference evidence="10 11" key="1">
    <citation type="submission" date="2023-07" db="EMBL/GenBank/DDBJ databases">
        <title>Sorghum-associated microbial communities from plants grown in Nebraska, USA.</title>
        <authorList>
            <person name="Schachtman D."/>
        </authorList>
    </citation>
    <scope>NUCLEOTIDE SEQUENCE [LARGE SCALE GENOMIC DNA]</scope>
    <source>
        <strain evidence="10 11">CC482</strain>
    </source>
</reference>
<dbReference type="InterPro" id="IPR003439">
    <property type="entry name" value="ABC_transporter-like_ATP-bd"/>
</dbReference>
<feature type="transmembrane region" description="Helical" evidence="7">
    <location>
        <begin position="253"/>
        <end position="278"/>
    </location>
</feature>
<feature type="domain" description="ABC transmembrane type-1" evidence="9">
    <location>
        <begin position="37"/>
        <end position="316"/>
    </location>
</feature>
<comment type="caution">
    <text evidence="10">The sequence shown here is derived from an EMBL/GenBank/DDBJ whole genome shotgun (WGS) entry which is preliminary data.</text>
</comment>
<keyword evidence="4 10" id="KW-0067">ATP-binding</keyword>